<dbReference type="InterPro" id="IPR052997">
    <property type="entry name" value="RRT15-like"/>
</dbReference>
<dbReference type="PANTHER" id="PTHR33047">
    <property type="entry name" value="PROTEIN TAR1"/>
    <property type="match status" value="1"/>
</dbReference>
<proteinExistence type="predicted"/>
<dbReference type="AlphaFoldDB" id="A0A6N2L3D7"/>
<feature type="compositionally biased region" description="Basic residues" evidence="1">
    <location>
        <begin position="570"/>
        <end position="580"/>
    </location>
</feature>
<feature type="compositionally biased region" description="Basic and acidic residues" evidence="1">
    <location>
        <begin position="591"/>
        <end position="601"/>
    </location>
</feature>
<feature type="region of interest" description="Disordered" evidence="1">
    <location>
        <begin position="761"/>
        <end position="798"/>
    </location>
</feature>
<evidence type="ECO:0000313" key="2">
    <source>
        <dbReference type="EMBL" id="VFU34830.1"/>
    </source>
</evidence>
<dbReference type="EMBL" id="CAADRP010001073">
    <property type="protein sequence ID" value="VFU34830.1"/>
    <property type="molecule type" value="Genomic_DNA"/>
</dbReference>
<name>A0A6N2L3D7_SALVM</name>
<evidence type="ECO:0008006" key="3">
    <source>
        <dbReference type="Google" id="ProtNLM"/>
    </source>
</evidence>
<sequence>MIGRADIEGSKSNVAMNAWLPQASYPCGNFSDTSSFKFRSLKIIGHASRFVIRTGNQNQTSFYPFVPHEISVLVELILGHLRYLLTDVPPQPNSPPDNVFRPDRPPKRPWWYFTFAEAPTYPTPLKSFHKVGLESSSTGSSFPADSAKPVPLAVVSLDSRQGHRIPLVRTSSESTVRRPGKAPKGPFPVRPRPARDDPLSPRSSSSSPPTADGSGLGPPSPPQSQSFSRGYGSILPTSLAYIVPSTRGCSPWRPDAVMSTTGRGRHSVLRIFKGRRGRTGHHATCGALPAAGPYLRLSRFQEKITLPEAPADVSGLPNVAVSRHVPDRLTHVQVPFTWNLSLFGLQSSHLNICYYHQDLHRRPLRPGSRPGFCSDRRALLLIGAWRLPRRPGIGRALQRHPFSGLVDSAADFDFHDHRPAVSAQLGTVTRLPVHPASPVLLTKNGPLGALDSVARLNEAAAPSYLFKSFAPIPKSDERFARQYRCGPPPEFPLASPRSGIVHHLSGPDRHALTRTLLRRSRSVGGATLEGIPPTPWSVFQDGTNGEPTGRCPERACAGARRDGARCSPRSQRRHLHRRFKGPGLGRHRDPHRSTPRADRRTGCRRSTSDRGASPAPIHFPPDNFKHSLTLFSKSFSSFPRRYLFAIGLSPIFSLGRNLPPDWGCIPKQPDSQTAPRGAAGSSHDGALTLSGAPFQGLGLTTIRTPRAPDSQAGHFPVRSPFTRGILSILESQCSGVREVPGATSTRTTVSEGLSTTACRGNRRRGLDFRPTTGGSARETTEGSGATMRDTQADVPSTRSLGRNLRSKTRWFTGFCNSHQVSHFATFFIDARAEISVAESRSDYHKKKARPRHRGYEGGLLVLNFLGASRAGVRWRAVSGADASLHGTRGHEGRVAPRAQLVMPRVRGSFCRAGDNDPRGS</sequence>
<feature type="region of interest" description="Disordered" evidence="1">
    <location>
        <begin position="562"/>
        <end position="623"/>
    </location>
</feature>
<dbReference type="PANTHER" id="PTHR33047:SF8">
    <property type="entry name" value="REGULATOR OF RDNA TRANSCRIPTION PROTEIN 15"/>
    <property type="match status" value="1"/>
</dbReference>
<organism evidence="2">
    <name type="scientific">Salix viminalis</name>
    <name type="common">Common osier</name>
    <name type="synonym">Basket willow</name>
    <dbReference type="NCBI Taxonomy" id="40686"/>
    <lineage>
        <taxon>Eukaryota</taxon>
        <taxon>Viridiplantae</taxon>
        <taxon>Streptophyta</taxon>
        <taxon>Embryophyta</taxon>
        <taxon>Tracheophyta</taxon>
        <taxon>Spermatophyta</taxon>
        <taxon>Magnoliopsida</taxon>
        <taxon>eudicotyledons</taxon>
        <taxon>Gunneridae</taxon>
        <taxon>Pentapetalae</taxon>
        <taxon>rosids</taxon>
        <taxon>fabids</taxon>
        <taxon>Malpighiales</taxon>
        <taxon>Salicaceae</taxon>
        <taxon>Saliceae</taxon>
        <taxon>Salix</taxon>
    </lineage>
</organism>
<reference evidence="2" key="1">
    <citation type="submission" date="2019-03" db="EMBL/GenBank/DDBJ databases">
        <authorList>
            <person name="Mank J."/>
            <person name="Almeida P."/>
        </authorList>
    </citation>
    <scope>NUCLEOTIDE SEQUENCE</scope>
    <source>
        <strain evidence="2">78183</strain>
    </source>
</reference>
<accession>A0A6N2L3D7</accession>
<gene>
    <name evidence="2" type="ORF">SVIM_LOCUS169974</name>
</gene>
<evidence type="ECO:0000256" key="1">
    <source>
        <dbReference type="SAM" id="MobiDB-lite"/>
    </source>
</evidence>
<feature type="region of interest" description="Disordered" evidence="1">
    <location>
        <begin position="163"/>
        <end position="230"/>
    </location>
</feature>
<feature type="compositionally biased region" description="Low complexity" evidence="1">
    <location>
        <begin position="200"/>
        <end position="209"/>
    </location>
</feature>
<protein>
    <recommendedName>
        <fullName evidence="3">Senescence-associated protein</fullName>
    </recommendedName>
</protein>